<evidence type="ECO:0000313" key="5">
    <source>
        <dbReference type="EMBL" id="ONK62125.1"/>
    </source>
</evidence>
<proteinExistence type="inferred from homology"/>
<dbReference type="InterPro" id="IPR008978">
    <property type="entry name" value="HSP20-like_chaperone"/>
</dbReference>
<dbReference type="Pfam" id="PF00011">
    <property type="entry name" value="HSP20"/>
    <property type="match status" value="1"/>
</dbReference>
<evidence type="ECO:0000259" key="4">
    <source>
        <dbReference type="PROSITE" id="PS01031"/>
    </source>
</evidence>
<dbReference type="InterPro" id="IPR002068">
    <property type="entry name" value="A-crystallin/Hsp20_dom"/>
</dbReference>
<organism evidence="5 6">
    <name type="scientific">Asparagus officinalis</name>
    <name type="common">Garden asparagus</name>
    <dbReference type="NCBI Taxonomy" id="4686"/>
    <lineage>
        <taxon>Eukaryota</taxon>
        <taxon>Viridiplantae</taxon>
        <taxon>Streptophyta</taxon>
        <taxon>Embryophyta</taxon>
        <taxon>Tracheophyta</taxon>
        <taxon>Spermatophyta</taxon>
        <taxon>Magnoliopsida</taxon>
        <taxon>Liliopsida</taxon>
        <taxon>Asparagales</taxon>
        <taxon>Asparagaceae</taxon>
        <taxon>Asparagoideae</taxon>
        <taxon>Asparagus</taxon>
    </lineage>
</organism>
<name>A0A5P1E897_ASPOF</name>
<sequence>MSMIPSFGGFGFGFPGRNPSGIFDPFGDDFFLPFSPFGDGAVSFPRANDVAAFAGARMELEGDGGGARVQGRLPGFERSSGSFVRRFGLPEGAKVDQVKAAMEDGVLTVTVPKVGGGRRPM</sequence>
<dbReference type="AlphaFoldDB" id="A0A5P1E897"/>
<keyword evidence="1" id="KW-0346">Stress response</keyword>
<evidence type="ECO:0000256" key="3">
    <source>
        <dbReference type="RuleBase" id="RU003616"/>
    </source>
</evidence>
<feature type="domain" description="SHSP" evidence="4">
    <location>
        <begin position="25"/>
        <end position="121"/>
    </location>
</feature>
<dbReference type="PROSITE" id="PS01031">
    <property type="entry name" value="SHSP"/>
    <property type="match status" value="1"/>
</dbReference>
<reference evidence="6" key="1">
    <citation type="journal article" date="2017" name="Nat. Commun.">
        <title>The asparagus genome sheds light on the origin and evolution of a young Y chromosome.</title>
        <authorList>
            <person name="Harkess A."/>
            <person name="Zhou J."/>
            <person name="Xu C."/>
            <person name="Bowers J.E."/>
            <person name="Van der Hulst R."/>
            <person name="Ayyampalayam S."/>
            <person name="Mercati F."/>
            <person name="Riccardi P."/>
            <person name="McKain M.R."/>
            <person name="Kakrana A."/>
            <person name="Tang H."/>
            <person name="Ray J."/>
            <person name="Groenendijk J."/>
            <person name="Arikit S."/>
            <person name="Mathioni S.M."/>
            <person name="Nakano M."/>
            <person name="Shan H."/>
            <person name="Telgmann-Rauber A."/>
            <person name="Kanno A."/>
            <person name="Yue Z."/>
            <person name="Chen H."/>
            <person name="Li W."/>
            <person name="Chen Y."/>
            <person name="Xu X."/>
            <person name="Zhang Y."/>
            <person name="Luo S."/>
            <person name="Chen H."/>
            <person name="Gao J."/>
            <person name="Mao Z."/>
            <person name="Pires J.C."/>
            <person name="Luo M."/>
            <person name="Kudrna D."/>
            <person name="Wing R.A."/>
            <person name="Meyers B.C."/>
            <person name="Yi K."/>
            <person name="Kong H."/>
            <person name="Lavrijsen P."/>
            <person name="Sunseri F."/>
            <person name="Falavigna A."/>
            <person name="Ye Y."/>
            <person name="Leebens-Mack J.H."/>
            <person name="Chen G."/>
        </authorList>
    </citation>
    <scope>NUCLEOTIDE SEQUENCE [LARGE SCALE GENOMIC DNA]</scope>
    <source>
        <strain evidence="6">cv. DH0086</strain>
    </source>
</reference>
<keyword evidence="6" id="KW-1185">Reference proteome</keyword>
<dbReference type="Gramene" id="ONK62125">
    <property type="protein sequence ID" value="ONK62125"/>
    <property type="gene ID" value="A4U43_C07F610"/>
</dbReference>
<comment type="similarity">
    <text evidence="2 3">Belongs to the small heat shock protein (HSP20) family.</text>
</comment>
<evidence type="ECO:0000256" key="2">
    <source>
        <dbReference type="PROSITE-ProRule" id="PRU00285"/>
    </source>
</evidence>
<dbReference type="InterPro" id="IPR031107">
    <property type="entry name" value="Small_HSP"/>
</dbReference>
<dbReference type="Gene3D" id="2.60.40.790">
    <property type="match status" value="1"/>
</dbReference>
<dbReference type="Proteomes" id="UP000243459">
    <property type="component" value="Chromosome 7"/>
</dbReference>
<protein>
    <recommendedName>
        <fullName evidence="4">SHSP domain-containing protein</fullName>
    </recommendedName>
</protein>
<accession>A0A5P1E897</accession>
<dbReference type="SUPFAM" id="SSF49764">
    <property type="entry name" value="HSP20-like chaperones"/>
    <property type="match status" value="1"/>
</dbReference>
<evidence type="ECO:0000256" key="1">
    <source>
        <dbReference type="ARBA" id="ARBA00023016"/>
    </source>
</evidence>
<dbReference type="EMBL" id="CM007387">
    <property type="protein sequence ID" value="ONK62125.1"/>
    <property type="molecule type" value="Genomic_DNA"/>
</dbReference>
<gene>
    <name evidence="5" type="ORF">A4U43_C07F610</name>
</gene>
<dbReference type="PANTHER" id="PTHR11527">
    <property type="entry name" value="HEAT-SHOCK PROTEIN 20 FAMILY MEMBER"/>
    <property type="match status" value="1"/>
</dbReference>
<evidence type="ECO:0000313" key="6">
    <source>
        <dbReference type="Proteomes" id="UP000243459"/>
    </source>
</evidence>